<comment type="caution">
    <text evidence="1">The sequence shown here is derived from an EMBL/GenBank/DDBJ whole genome shotgun (WGS) entry which is preliminary data.</text>
</comment>
<dbReference type="Proteomes" id="UP000001343">
    <property type="component" value="Unassembled WGS sequence"/>
</dbReference>
<evidence type="ECO:0000313" key="1">
    <source>
        <dbReference type="EMBL" id="EKS00217.1"/>
    </source>
</evidence>
<gene>
    <name evidence="1" type="ORF">LEP1GSC125_2528</name>
</gene>
<evidence type="ECO:0000313" key="2">
    <source>
        <dbReference type="Proteomes" id="UP000001343"/>
    </source>
</evidence>
<protein>
    <submittedName>
        <fullName evidence="1">Uncharacterized protein</fullName>
    </submittedName>
</protein>
<proteinExistence type="predicted"/>
<organism evidence="1 2">
    <name type="scientific">Leptospira mayottensis 200901122</name>
    <dbReference type="NCBI Taxonomy" id="1193010"/>
    <lineage>
        <taxon>Bacteria</taxon>
        <taxon>Pseudomonadati</taxon>
        <taxon>Spirochaetota</taxon>
        <taxon>Spirochaetia</taxon>
        <taxon>Leptospirales</taxon>
        <taxon>Leptospiraceae</taxon>
        <taxon>Leptospira</taxon>
    </lineage>
</organism>
<sequence>MILVSIFSLQNKNAFRLSSFFYSHFRKFGFLFKPVFFVHSNFSMNSFHQSNRRKWYGF</sequence>
<reference evidence="1 2" key="1">
    <citation type="journal article" date="2014" name="Int. J. Syst. Evol. Microbiol.">
        <title>Leptospira mayottensis sp. nov., a pathogenic species of the genus Leptospira isolated from humans.</title>
        <authorList>
            <person name="Bourhy P."/>
            <person name="Collet L."/>
            <person name="Brisse S."/>
            <person name="Picardeau M."/>
        </authorList>
    </citation>
    <scope>NUCLEOTIDE SEQUENCE [LARGE SCALE GENOMIC DNA]</scope>
    <source>
        <strain evidence="1 2">200901122</strain>
    </source>
</reference>
<dbReference type="EMBL" id="AKWM02000039">
    <property type="protein sequence ID" value="EKS00217.1"/>
    <property type="molecule type" value="Genomic_DNA"/>
</dbReference>
<dbReference type="AlphaFoldDB" id="A0AA87SZ55"/>
<name>A0AA87SZ55_9LEPT</name>
<accession>A0AA87SZ55</accession>